<sequence>MNLGKEAARFATELGDLLNGTIMTGIRLTSVLVRGTAVVGYQIKATDLTTVGIPVTLGSKQPTGYLGLSFRLVPDEHKQFLMVQSSVAGFFVDAELDRPLMHYDYERDKGDGYPEAHLQVEADSEAWNELCERIGIGERPLAKLHFPVGGRRFRPTVEELIDFLVTEVHVDALPGWTAKVEAGRELFEERQLRAAIRRRPEWALDQLRKMGRIE</sequence>
<gene>
    <name evidence="1" type="ORF">SAMN05216574_13133</name>
</gene>
<evidence type="ECO:0000313" key="2">
    <source>
        <dbReference type="Proteomes" id="UP000198589"/>
    </source>
</evidence>
<evidence type="ECO:0000313" key="1">
    <source>
        <dbReference type="EMBL" id="SFF89479.1"/>
    </source>
</evidence>
<dbReference type="OrthoDB" id="4086179at2"/>
<protein>
    <submittedName>
        <fullName evidence="1">Uncharacterized protein</fullName>
    </submittedName>
</protein>
<dbReference type="AlphaFoldDB" id="A0A1I2MFC2"/>
<dbReference type="EMBL" id="FOND01000031">
    <property type="protein sequence ID" value="SFF89479.1"/>
    <property type="molecule type" value="Genomic_DNA"/>
</dbReference>
<proteinExistence type="predicted"/>
<organism evidence="1 2">
    <name type="scientific">Blastococcus tunisiensis</name>
    <dbReference type="NCBI Taxonomy" id="1798228"/>
    <lineage>
        <taxon>Bacteria</taxon>
        <taxon>Bacillati</taxon>
        <taxon>Actinomycetota</taxon>
        <taxon>Actinomycetes</taxon>
        <taxon>Geodermatophilales</taxon>
        <taxon>Geodermatophilaceae</taxon>
        <taxon>Blastococcus</taxon>
    </lineage>
</organism>
<keyword evidence="2" id="KW-1185">Reference proteome</keyword>
<accession>A0A1I2MFC2</accession>
<reference evidence="2" key="1">
    <citation type="submission" date="2016-10" db="EMBL/GenBank/DDBJ databases">
        <authorList>
            <person name="Varghese N."/>
            <person name="Submissions S."/>
        </authorList>
    </citation>
    <scope>NUCLEOTIDE SEQUENCE [LARGE SCALE GENOMIC DNA]</scope>
    <source>
        <strain evidence="2">DSM 46838</strain>
    </source>
</reference>
<dbReference type="RefSeq" id="WP_092203788.1">
    <property type="nucleotide sequence ID" value="NZ_FOND01000031.1"/>
</dbReference>
<dbReference type="Proteomes" id="UP000198589">
    <property type="component" value="Unassembled WGS sequence"/>
</dbReference>
<name>A0A1I2MFC2_9ACTN</name>